<organism evidence="5 6">
    <name type="scientific">Rhodococcus oxybenzonivorans</name>
    <dbReference type="NCBI Taxonomy" id="1990687"/>
    <lineage>
        <taxon>Bacteria</taxon>
        <taxon>Bacillati</taxon>
        <taxon>Actinomycetota</taxon>
        <taxon>Actinomycetes</taxon>
        <taxon>Mycobacteriales</taxon>
        <taxon>Nocardiaceae</taxon>
        <taxon>Rhodococcus</taxon>
    </lineage>
</organism>
<dbReference type="InterPro" id="IPR002347">
    <property type="entry name" value="SDR_fam"/>
</dbReference>
<dbReference type="CDD" id="cd05233">
    <property type="entry name" value="SDR_c"/>
    <property type="match status" value="1"/>
</dbReference>
<protein>
    <submittedName>
        <fullName evidence="5">SDR family oxidoreductase</fullName>
        <ecNumber evidence="5">1.-.-.-</ecNumber>
    </submittedName>
</protein>
<dbReference type="Proteomes" id="UP001185863">
    <property type="component" value="Unassembled WGS sequence"/>
</dbReference>
<keyword evidence="3" id="KW-0520">NAD</keyword>
<evidence type="ECO:0000256" key="3">
    <source>
        <dbReference type="ARBA" id="ARBA00023027"/>
    </source>
</evidence>
<accession>A0AAE4UZ28</accession>
<evidence type="ECO:0000313" key="5">
    <source>
        <dbReference type="EMBL" id="MDV7265740.1"/>
    </source>
</evidence>
<reference evidence="5" key="1">
    <citation type="submission" date="2023-10" db="EMBL/GenBank/DDBJ databases">
        <title>Development of a sustainable strategy for remediation of hydrocarbon-contaminated territories based on the waste exchange concept.</title>
        <authorList>
            <person name="Krivoruchko A."/>
        </authorList>
    </citation>
    <scope>NUCLEOTIDE SEQUENCE</scope>
    <source>
        <strain evidence="5">IEGM 68</strain>
    </source>
</reference>
<dbReference type="Pfam" id="PF13561">
    <property type="entry name" value="adh_short_C2"/>
    <property type="match status" value="1"/>
</dbReference>
<name>A0AAE4UZ28_9NOCA</name>
<dbReference type="PROSITE" id="PS00061">
    <property type="entry name" value="ADH_SHORT"/>
    <property type="match status" value="1"/>
</dbReference>
<dbReference type="SMART" id="SM00822">
    <property type="entry name" value="PKS_KR"/>
    <property type="match status" value="1"/>
</dbReference>
<dbReference type="FunFam" id="3.40.50.720:FF:000084">
    <property type="entry name" value="Short-chain dehydrogenase reductase"/>
    <property type="match status" value="1"/>
</dbReference>
<evidence type="ECO:0000256" key="2">
    <source>
        <dbReference type="ARBA" id="ARBA00023002"/>
    </source>
</evidence>
<dbReference type="InterPro" id="IPR057326">
    <property type="entry name" value="KR_dom"/>
</dbReference>
<dbReference type="PANTHER" id="PTHR24321:SF8">
    <property type="entry name" value="ESTRADIOL 17-BETA-DEHYDROGENASE 8-RELATED"/>
    <property type="match status" value="1"/>
</dbReference>
<dbReference type="InterPro" id="IPR036291">
    <property type="entry name" value="NAD(P)-bd_dom_sf"/>
</dbReference>
<evidence type="ECO:0000313" key="6">
    <source>
        <dbReference type="Proteomes" id="UP001185863"/>
    </source>
</evidence>
<sequence length="247" mass="25587">MTATSRKCAIVTGAGSGIGLATSSQLAESGWRVAMFDVNVIDQPAVLPGRYDTEHLALRVDVSDEAQVENAITHTVKAFGRLDAVVNSAAITLAEDSGILDVSTATFDRVLNVNLRGTFLMCKYALPELVASQGAIVNVSSAAAVMGLSSTAYPSSKGGVNALTRAIAHQMADAGVRCTSVMPGMVNTPMLDVAAGKPGSSVRATPGVIDRRAEPEEIARLISFLVSDDARFITGNSIAADGGLTKY</sequence>
<dbReference type="SUPFAM" id="SSF51735">
    <property type="entry name" value="NAD(P)-binding Rossmann-fold domains"/>
    <property type="match status" value="1"/>
</dbReference>
<comment type="caution">
    <text evidence="5">The sequence shown here is derived from an EMBL/GenBank/DDBJ whole genome shotgun (WGS) entry which is preliminary data.</text>
</comment>
<dbReference type="RefSeq" id="WP_317743499.1">
    <property type="nucleotide sequence ID" value="NZ_JAWLUP010000031.1"/>
</dbReference>
<dbReference type="PANTHER" id="PTHR24321">
    <property type="entry name" value="DEHYDROGENASES, SHORT CHAIN"/>
    <property type="match status" value="1"/>
</dbReference>
<feature type="domain" description="Ketoreductase" evidence="4">
    <location>
        <begin position="7"/>
        <end position="189"/>
    </location>
</feature>
<dbReference type="EMBL" id="JAWLUP010000031">
    <property type="protein sequence ID" value="MDV7265740.1"/>
    <property type="molecule type" value="Genomic_DNA"/>
</dbReference>
<dbReference type="InterPro" id="IPR020904">
    <property type="entry name" value="Sc_DH/Rdtase_CS"/>
</dbReference>
<dbReference type="PRINTS" id="PR00081">
    <property type="entry name" value="GDHRDH"/>
</dbReference>
<comment type="similarity">
    <text evidence="1">Belongs to the short-chain dehydrogenases/reductases (SDR) family.</text>
</comment>
<dbReference type="Gene3D" id="3.40.50.720">
    <property type="entry name" value="NAD(P)-binding Rossmann-like Domain"/>
    <property type="match status" value="1"/>
</dbReference>
<evidence type="ECO:0000259" key="4">
    <source>
        <dbReference type="SMART" id="SM00822"/>
    </source>
</evidence>
<dbReference type="EC" id="1.-.-.-" evidence="5"/>
<dbReference type="PRINTS" id="PR00080">
    <property type="entry name" value="SDRFAMILY"/>
</dbReference>
<dbReference type="GO" id="GO:0016491">
    <property type="term" value="F:oxidoreductase activity"/>
    <property type="evidence" value="ECO:0007669"/>
    <property type="project" value="UniProtKB-KW"/>
</dbReference>
<proteinExistence type="inferred from homology"/>
<dbReference type="AlphaFoldDB" id="A0AAE4UZ28"/>
<keyword evidence="2 5" id="KW-0560">Oxidoreductase</keyword>
<gene>
    <name evidence="5" type="ORF">R4315_14480</name>
</gene>
<evidence type="ECO:0000256" key="1">
    <source>
        <dbReference type="ARBA" id="ARBA00006484"/>
    </source>
</evidence>